<organism evidence="2 3">
    <name type="scientific">Tritrichomonas musculus</name>
    <dbReference type="NCBI Taxonomy" id="1915356"/>
    <lineage>
        <taxon>Eukaryota</taxon>
        <taxon>Metamonada</taxon>
        <taxon>Parabasalia</taxon>
        <taxon>Tritrichomonadida</taxon>
        <taxon>Tritrichomonadidae</taxon>
        <taxon>Tritrichomonas</taxon>
    </lineage>
</organism>
<dbReference type="Pfam" id="PF07676">
    <property type="entry name" value="PD40"/>
    <property type="match status" value="2"/>
</dbReference>
<keyword evidence="3" id="KW-1185">Reference proteome</keyword>
<protein>
    <submittedName>
        <fullName evidence="2">Uncharacterized protein</fullName>
    </submittedName>
</protein>
<accession>A0ABR2IKY1</accession>
<dbReference type="InterPro" id="IPR036237">
    <property type="entry name" value="Xyl_isomerase-like_sf"/>
</dbReference>
<gene>
    <name evidence="2" type="ORF">M9Y10_010460</name>
</gene>
<name>A0ABR2IKY1_9EUKA</name>
<dbReference type="Proteomes" id="UP001470230">
    <property type="component" value="Unassembled WGS sequence"/>
</dbReference>
<evidence type="ECO:0000313" key="3">
    <source>
        <dbReference type="Proteomes" id="UP001470230"/>
    </source>
</evidence>
<comment type="caution">
    <text evidence="2">The sequence shown here is derived from an EMBL/GenBank/DDBJ whole genome shotgun (WGS) entry which is preliminary data.</text>
</comment>
<dbReference type="InterPro" id="IPR011042">
    <property type="entry name" value="6-blade_b-propeller_TolB-like"/>
</dbReference>
<dbReference type="Gene3D" id="2.120.10.30">
    <property type="entry name" value="TolB, C-terminal domain"/>
    <property type="match status" value="1"/>
</dbReference>
<evidence type="ECO:0000313" key="2">
    <source>
        <dbReference type="EMBL" id="KAK8864933.1"/>
    </source>
</evidence>
<dbReference type="SUPFAM" id="SSF51658">
    <property type="entry name" value="Xylose isomerase-like"/>
    <property type="match status" value="1"/>
</dbReference>
<dbReference type="PANTHER" id="PTHR36842">
    <property type="entry name" value="PROTEIN TOLB HOMOLOG"/>
    <property type="match status" value="1"/>
</dbReference>
<dbReference type="SUPFAM" id="SSF82171">
    <property type="entry name" value="DPP6 N-terminal domain-like"/>
    <property type="match status" value="1"/>
</dbReference>
<evidence type="ECO:0000256" key="1">
    <source>
        <dbReference type="ARBA" id="ARBA00009820"/>
    </source>
</evidence>
<comment type="similarity">
    <text evidence="1">Belongs to the TolB family.</text>
</comment>
<dbReference type="Gene3D" id="3.20.20.150">
    <property type="entry name" value="Divalent-metal-dependent TIM barrel enzymes"/>
    <property type="match status" value="1"/>
</dbReference>
<proteinExistence type="inferred from homology"/>
<dbReference type="InterPro" id="IPR011659">
    <property type="entry name" value="WD40"/>
</dbReference>
<reference evidence="2 3" key="1">
    <citation type="submission" date="2024-04" db="EMBL/GenBank/DDBJ databases">
        <title>Tritrichomonas musculus Genome.</title>
        <authorList>
            <person name="Alves-Ferreira E."/>
            <person name="Grigg M."/>
            <person name="Lorenzi H."/>
            <person name="Galac M."/>
        </authorList>
    </citation>
    <scope>NUCLEOTIDE SEQUENCE [LARGE SCALE GENOMIC DNA]</scope>
    <source>
        <strain evidence="2 3">EAF2021</strain>
    </source>
</reference>
<dbReference type="EMBL" id="JAPFFF010000016">
    <property type="protein sequence ID" value="KAK8864933.1"/>
    <property type="molecule type" value="Genomic_DNA"/>
</dbReference>
<dbReference type="PANTHER" id="PTHR36842:SF1">
    <property type="entry name" value="PROTEIN TOLB"/>
    <property type="match status" value="1"/>
</dbReference>
<sequence length="557" mass="63828">MRFGVQLFGPGNFCRLNPDLFFKALSECHYQLIEPCVWLIEVPEDAKIYPIWTIDEMTAYKPLFEKYGLKIRSCHIFTGIQNVQNDSEIKQLSSKIQKLHDDFGITNFIFAGHSETTKEGCQIYSEKLKKLSNSIGNDSIRLVLHNNCDESVAKIDGQSAFEFLLKNCEGRIKAQVDVGWLFYGQIDVESFLWRNKELIVSLHYKDFAKKDDRKLEETVTGNGLVDVKSCFQFCRAMELPQYIDIDKYEEGQVVKILEDVKSFFDGLTQIRDNTKSILCIFNTVTNEVKKLREFDFVIEAPNWLKDGDTIIYNSEGHIYKYGISNDKEEMIQTGQCNNCNNDHVPSPDCKQIAVSHSKPGTWISKIYIVPIEGGEPKLITPNAPSFLHGWSHDGGEMAYCAFRECEGKLAVDVWSIPVHGGDERQLTKNCGFNDGPEYDPDGKHIWFNSTRTGLMQIWRMMRDGSDQQQMTFEEQNNWFGHVSPDGKKVVNLAYSKDGLDAHEHLPNMNVSLWMMDYDGKNRTKILDFFGGQGSINVNSWSPDSKQFAFVSYELKHK</sequence>